<proteinExistence type="inferred from homology"/>
<dbReference type="Proteomes" id="UP000613160">
    <property type="component" value="Unassembled WGS sequence"/>
</dbReference>
<evidence type="ECO:0000313" key="8">
    <source>
        <dbReference type="Proteomes" id="UP000613160"/>
    </source>
</evidence>
<dbReference type="RefSeq" id="WP_188850033.1">
    <property type="nucleotide sequence ID" value="NZ_BMJJ01000003.1"/>
</dbReference>
<reference evidence="7" key="2">
    <citation type="submission" date="2020-09" db="EMBL/GenBank/DDBJ databases">
        <authorList>
            <person name="Sun Q."/>
            <person name="Zhou Y."/>
        </authorList>
    </citation>
    <scope>NUCLEOTIDE SEQUENCE</scope>
    <source>
        <strain evidence="7">CGMCC 1.15493</strain>
    </source>
</reference>
<dbReference type="PANTHER" id="PTHR42978:SF6">
    <property type="entry name" value="QUORUM-QUENCHING LACTONASE YTNP-RELATED"/>
    <property type="match status" value="1"/>
</dbReference>
<dbReference type="EMBL" id="BMJJ01000003">
    <property type="protein sequence ID" value="GGD13786.1"/>
    <property type="molecule type" value="Genomic_DNA"/>
</dbReference>
<evidence type="ECO:0000313" key="7">
    <source>
        <dbReference type="EMBL" id="GGD13786.1"/>
    </source>
</evidence>
<keyword evidence="5" id="KW-0732">Signal</keyword>
<evidence type="ECO:0000256" key="5">
    <source>
        <dbReference type="SAM" id="SignalP"/>
    </source>
</evidence>
<dbReference type="InterPro" id="IPR036866">
    <property type="entry name" value="RibonucZ/Hydroxyglut_hydro"/>
</dbReference>
<dbReference type="AlphaFoldDB" id="A0A916XVG5"/>
<organism evidence="7 8">
    <name type="scientific">Aureimonas glaciei</name>
    <dbReference type="NCBI Taxonomy" id="1776957"/>
    <lineage>
        <taxon>Bacteria</taxon>
        <taxon>Pseudomonadati</taxon>
        <taxon>Pseudomonadota</taxon>
        <taxon>Alphaproteobacteria</taxon>
        <taxon>Hyphomicrobiales</taxon>
        <taxon>Aurantimonadaceae</taxon>
        <taxon>Aureimonas</taxon>
    </lineage>
</organism>
<evidence type="ECO:0000256" key="2">
    <source>
        <dbReference type="ARBA" id="ARBA00022723"/>
    </source>
</evidence>
<feature type="signal peptide" evidence="5">
    <location>
        <begin position="1"/>
        <end position="27"/>
    </location>
</feature>
<accession>A0A916XVG5</accession>
<dbReference type="SMART" id="SM00849">
    <property type="entry name" value="Lactamase_B"/>
    <property type="match status" value="1"/>
</dbReference>
<dbReference type="Gene3D" id="3.60.15.10">
    <property type="entry name" value="Ribonuclease Z/Hydroxyacylglutathione hydrolase-like"/>
    <property type="match status" value="1"/>
</dbReference>
<dbReference type="GO" id="GO:0016787">
    <property type="term" value="F:hydrolase activity"/>
    <property type="evidence" value="ECO:0007669"/>
    <property type="project" value="UniProtKB-KW"/>
</dbReference>
<reference evidence="7" key="1">
    <citation type="journal article" date="2014" name="Int. J. Syst. Evol. Microbiol.">
        <title>Complete genome sequence of Corynebacterium casei LMG S-19264T (=DSM 44701T), isolated from a smear-ripened cheese.</title>
        <authorList>
            <consortium name="US DOE Joint Genome Institute (JGI-PGF)"/>
            <person name="Walter F."/>
            <person name="Albersmeier A."/>
            <person name="Kalinowski J."/>
            <person name="Ruckert C."/>
        </authorList>
    </citation>
    <scope>NUCLEOTIDE SEQUENCE</scope>
    <source>
        <strain evidence="7">CGMCC 1.15493</strain>
    </source>
</reference>
<dbReference type="InterPro" id="IPR006311">
    <property type="entry name" value="TAT_signal"/>
</dbReference>
<evidence type="ECO:0000256" key="1">
    <source>
        <dbReference type="ARBA" id="ARBA00007749"/>
    </source>
</evidence>
<evidence type="ECO:0000256" key="3">
    <source>
        <dbReference type="ARBA" id="ARBA00022801"/>
    </source>
</evidence>
<evidence type="ECO:0000256" key="4">
    <source>
        <dbReference type="ARBA" id="ARBA00022833"/>
    </source>
</evidence>
<evidence type="ECO:0000259" key="6">
    <source>
        <dbReference type="SMART" id="SM00849"/>
    </source>
</evidence>
<feature type="chain" id="PRO_5037139617" evidence="5">
    <location>
        <begin position="28"/>
        <end position="322"/>
    </location>
</feature>
<dbReference type="PANTHER" id="PTHR42978">
    <property type="entry name" value="QUORUM-QUENCHING LACTONASE YTNP-RELATED-RELATED"/>
    <property type="match status" value="1"/>
</dbReference>
<dbReference type="Pfam" id="PF00753">
    <property type="entry name" value="Lactamase_B"/>
    <property type="match status" value="1"/>
</dbReference>
<dbReference type="SUPFAM" id="SSF56281">
    <property type="entry name" value="Metallo-hydrolase/oxidoreductase"/>
    <property type="match status" value="1"/>
</dbReference>
<keyword evidence="4" id="KW-0862">Zinc</keyword>
<dbReference type="CDD" id="cd07720">
    <property type="entry name" value="OPHC2-like_MBL-fold"/>
    <property type="match status" value="1"/>
</dbReference>
<dbReference type="InterPro" id="IPR001279">
    <property type="entry name" value="Metallo-B-lactamas"/>
</dbReference>
<feature type="domain" description="Metallo-beta-lactamase" evidence="6">
    <location>
        <begin position="90"/>
        <end position="292"/>
    </location>
</feature>
<comment type="caution">
    <text evidence="7">The sequence shown here is derived from an EMBL/GenBank/DDBJ whole genome shotgun (WGS) entry which is preliminary data.</text>
</comment>
<dbReference type="InterPro" id="IPR051013">
    <property type="entry name" value="MBL_superfamily_lactonases"/>
</dbReference>
<keyword evidence="3" id="KW-0378">Hydrolase</keyword>
<keyword evidence="2" id="KW-0479">Metal-binding</keyword>
<dbReference type="PROSITE" id="PS51318">
    <property type="entry name" value="TAT"/>
    <property type="match status" value="1"/>
</dbReference>
<dbReference type="GO" id="GO:0046872">
    <property type="term" value="F:metal ion binding"/>
    <property type="evidence" value="ECO:0007669"/>
    <property type="project" value="UniProtKB-KW"/>
</dbReference>
<comment type="similarity">
    <text evidence="1">Belongs to the metallo-beta-lactamase superfamily.</text>
</comment>
<sequence length="322" mass="33634">MTTRRHLLIGAAIAPIALKLSVLPASAQATAGSPAQVVALQRTTAGKAVVTAISDGFLQIDVAYLSNITPEAANTILAQEFIEASPVTTGVNTYLVSVDGRNILVDTGGAGYTPDLGRLSAGLDAAGVSPDDIDAILLTHLHVDHIGGLLSDGKAAFAKAELHVHAEDVAHFTSAEKKAAAPDAFKSGFDMAQAALAAYGDRVKTFSGEAEVVPGIRSRELFGHTPGHCGFVVGEGEDALFIWGDIVHVGPVQMAKPDVGIAFDVDGPLAIATRKRILEEVARDRTRIAGMHISFPGIGHVRKLAEGEGYDFEPAAWTYAIE</sequence>
<gene>
    <name evidence="7" type="ORF">GCM10011335_15700</name>
</gene>
<keyword evidence="8" id="KW-1185">Reference proteome</keyword>
<protein>
    <submittedName>
        <fullName evidence="7">MBL fold metallo-hydrolase</fullName>
    </submittedName>
</protein>
<name>A0A916XVG5_9HYPH</name>